<keyword evidence="3" id="KW-0067">ATP-binding</keyword>
<dbReference type="GO" id="GO:0003678">
    <property type="term" value="F:DNA helicase activity"/>
    <property type="evidence" value="ECO:0007669"/>
    <property type="project" value="UniProtKB-EC"/>
</dbReference>
<proteinExistence type="inferred from homology"/>
<dbReference type="InterPro" id="IPR041627">
    <property type="entry name" value="AAA_lid_6"/>
</dbReference>
<accession>A0A6V7RHB0</accession>
<dbReference type="CDD" id="cd00009">
    <property type="entry name" value="AAA"/>
    <property type="match status" value="2"/>
</dbReference>
<dbReference type="SMART" id="SM00382">
    <property type="entry name" value="AAA"/>
    <property type="match status" value="2"/>
</dbReference>
<dbReference type="Gene3D" id="1.10.8.60">
    <property type="match status" value="1"/>
</dbReference>
<gene>
    <name evidence="5" type="primary">ruvB_1</name>
    <name evidence="5" type="ORF">JEODO184_01024</name>
</gene>
<name>A0A6V7RHB0_9STAP</name>
<feature type="domain" description="AAA+ ATPase" evidence="4">
    <location>
        <begin position="710"/>
        <end position="849"/>
    </location>
</feature>
<evidence type="ECO:0000313" key="6">
    <source>
        <dbReference type="Proteomes" id="UP000589351"/>
    </source>
</evidence>
<dbReference type="RefSeq" id="WP_185125556.1">
    <property type="nucleotide sequence ID" value="NZ_CAJEWD010000007.1"/>
</dbReference>
<dbReference type="PANTHER" id="PTHR43392:SF2">
    <property type="entry name" value="AAA-TYPE ATPASE FAMILY PROTEIN _ ANKYRIN REPEAT FAMILY PROTEIN"/>
    <property type="match status" value="1"/>
</dbReference>
<dbReference type="GO" id="GO:0005524">
    <property type="term" value="F:ATP binding"/>
    <property type="evidence" value="ECO:0007669"/>
    <property type="project" value="UniProtKB-KW"/>
</dbReference>
<organism evidence="5 6">
    <name type="scientific">Jeotgalicoccus meleagridis</name>
    <dbReference type="NCBI Taxonomy" id="2759181"/>
    <lineage>
        <taxon>Bacteria</taxon>
        <taxon>Bacillati</taxon>
        <taxon>Bacillota</taxon>
        <taxon>Bacilli</taxon>
        <taxon>Bacillales</taxon>
        <taxon>Staphylococcaceae</taxon>
        <taxon>Jeotgalicoccus</taxon>
    </lineage>
</organism>
<sequence length="936" mass="105824">MAKDIFIGNKRNEVVFQDVFTSIKNKDRMIFSNIDGCHTLIDGMTIPKTGYSEMSGHPDDIATISAGITVYGELHIQDLILDFSLTDERSGERIYVDGGKLILDNVTIIGSEVTRSPVFINNGQIEMKNTTIRSKAHDSYDLEMMNNCQGKISHSTMGCMVVNASELNMHNIFLDKGLTIGKSSNVTVDNSKFNFYESQSPRIVRVDDSNFKISNTEIIGEDTDNPIRAFNSELDLSNVKLLDVRINGFGLELNTSKAVVKSSEIKGIFVKESELTVPDELIIYGFFEIFQASKLSIETLNVNIAPPKYAMKLHDNSRGQINHFLSNYRPLVYLDNSHLDITDTQLNNGGNITIEASGDYTIEADGVEIRETLSTHETKKQTDDQQKEDKYVKGKALEELNNLVGLDEVKESVRKFINLARINKKKKEQGLPVRQSSLHSVYLGNPGTGKTTVARLVGQVLYEEGALSNASFVEVSRQDLVSGYLGKTTEQTQKKLEDAHGGVFFLDEAYTLNSQGGTTNYGQEALDTILKYMEDNRDDIMIIFAGYTKEMYDFFNMNPGLKSRIPHYFDFEDYSLDELAEIGVKELEREHYTFDHDKYKKEIKRAYSKSADSSNARFVRNFNEKLILEQSNRIVEAELFDSEEFLSITDDDWMNMLGNEDETDSHLSSLYEELNSLTGLDNVKDFISQLVKEAEANKLFEEKGMDIGTHTYHMTFTGPPGTGKTTVARLIARFLKALGVLAEDKLIEVDRSDLVGSYIGHTEKNTKNAIDRAMGGVLFIDEAYQLSLQGSDNDFGKQAIETLITALENYRDKFVVIFAGYTDDMNRFMSSNEGLRSRVPYTIEFKQYSAAEVADIVINNLKGKWRFNEDFLKMMVMSSYEMLEDTDKTSGRWARNYTQKLLMKHKNYIVNENVASEDFDFITDSTILGMTQEDMS</sequence>
<evidence type="ECO:0000259" key="4">
    <source>
        <dbReference type="SMART" id="SM00382"/>
    </source>
</evidence>
<dbReference type="Gene3D" id="3.40.50.300">
    <property type="entry name" value="P-loop containing nucleotide triphosphate hydrolases"/>
    <property type="match status" value="2"/>
</dbReference>
<protein>
    <submittedName>
        <fullName evidence="5">Holliday junction ATP-dependent DNA helicase RuvB</fullName>
        <ecNumber evidence="5">3.6.4.12</ecNumber>
    </submittedName>
</protein>
<keyword evidence="6" id="KW-1185">Reference proteome</keyword>
<evidence type="ECO:0000256" key="3">
    <source>
        <dbReference type="ARBA" id="ARBA00022840"/>
    </source>
</evidence>
<comment type="similarity">
    <text evidence="1">Belongs to the CbxX/CfxQ family.</text>
</comment>
<dbReference type="PANTHER" id="PTHR43392">
    <property type="entry name" value="AAA-TYPE ATPASE FAMILY PROTEIN / ANKYRIN REPEAT FAMILY PROTEIN"/>
    <property type="match status" value="1"/>
</dbReference>
<evidence type="ECO:0000313" key="5">
    <source>
        <dbReference type="EMBL" id="CAD2076707.1"/>
    </source>
</evidence>
<keyword evidence="2" id="KW-0547">Nucleotide-binding</keyword>
<dbReference type="Gene3D" id="2.160.20.20">
    <property type="match status" value="1"/>
</dbReference>
<dbReference type="InterPro" id="IPR000641">
    <property type="entry name" value="CbxX/CfxQ"/>
</dbReference>
<dbReference type="FunFam" id="3.40.50.300:FF:000216">
    <property type="entry name" value="Type VII secretion ATPase EccA"/>
    <property type="match status" value="2"/>
</dbReference>
<dbReference type="InterPro" id="IPR027417">
    <property type="entry name" value="P-loop_NTPase"/>
</dbReference>
<evidence type="ECO:0000256" key="2">
    <source>
        <dbReference type="ARBA" id="ARBA00022741"/>
    </source>
</evidence>
<dbReference type="InterPro" id="IPR003593">
    <property type="entry name" value="AAA+_ATPase"/>
</dbReference>
<comment type="caution">
    <text evidence="5">The sequence shown here is derived from an EMBL/GenBank/DDBJ whole genome shotgun (WGS) entry which is preliminary data.</text>
</comment>
<feature type="domain" description="AAA+ ATPase" evidence="4">
    <location>
        <begin position="436"/>
        <end position="575"/>
    </location>
</feature>
<keyword evidence="5" id="KW-0347">Helicase</keyword>
<keyword evidence="5" id="KW-0378">Hydrolase</keyword>
<reference evidence="5 6" key="1">
    <citation type="submission" date="2020-07" db="EMBL/GenBank/DDBJ databases">
        <authorList>
            <person name="Criscuolo A."/>
        </authorList>
    </citation>
    <scope>NUCLEOTIDE SEQUENCE [LARGE SCALE GENOMIC DNA]</scope>
    <source>
        <strain evidence="5">CIP111649</strain>
    </source>
</reference>
<dbReference type="InterPro" id="IPR012332">
    <property type="entry name" value="Autotransporter_pectin_lyase_C"/>
</dbReference>
<dbReference type="Proteomes" id="UP000589351">
    <property type="component" value="Unassembled WGS sequence"/>
</dbReference>
<dbReference type="Pfam" id="PF17866">
    <property type="entry name" value="AAA_lid_6"/>
    <property type="match status" value="1"/>
</dbReference>
<dbReference type="PRINTS" id="PR00819">
    <property type="entry name" value="CBXCFQXSUPER"/>
</dbReference>
<dbReference type="SUPFAM" id="SSF52540">
    <property type="entry name" value="P-loop containing nucleoside triphosphate hydrolases"/>
    <property type="match status" value="2"/>
</dbReference>
<dbReference type="AlphaFoldDB" id="A0A6V7RHB0"/>
<dbReference type="EC" id="3.6.4.12" evidence="5"/>
<dbReference type="InterPro" id="IPR003959">
    <property type="entry name" value="ATPase_AAA_core"/>
</dbReference>
<dbReference type="EMBL" id="CAJEWD010000007">
    <property type="protein sequence ID" value="CAD2076707.1"/>
    <property type="molecule type" value="Genomic_DNA"/>
</dbReference>
<dbReference type="GO" id="GO:0016887">
    <property type="term" value="F:ATP hydrolysis activity"/>
    <property type="evidence" value="ECO:0007669"/>
    <property type="project" value="InterPro"/>
</dbReference>
<dbReference type="InterPro" id="IPR050773">
    <property type="entry name" value="CbxX/CfxQ_RuBisCO_ESX"/>
</dbReference>
<dbReference type="Pfam" id="PF00004">
    <property type="entry name" value="AAA"/>
    <property type="match status" value="2"/>
</dbReference>
<evidence type="ECO:0000256" key="1">
    <source>
        <dbReference type="ARBA" id="ARBA00010378"/>
    </source>
</evidence>